<accession>A0A3B0TV73</accession>
<dbReference type="EMBL" id="UOEP01000126">
    <property type="protein sequence ID" value="VAW20630.1"/>
    <property type="molecule type" value="Genomic_DNA"/>
</dbReference>
<proteinExistence type="predicted"/>
<name>A0A3B0TV73_9ZZZZ</name>
<evidence type="ECO:0008006" key="3">
    <source>
        <dbReference type="Google" id="ProtNLM"/>
    </source>
</evidence>
<organism evidence="2">
    <name type="scientific">hydrothermal vent metagenome</name>
    <dbReference type="NCBI Taxonomy" id="652676"/>
    <lineage>
        <taxon>unclassified sequences</taxon>
        <taxon>metagenomes</taxon>
        <taxon>ecological metagenomes</taxon>
    </lineage>
</organism>
<evidence type="ECO:0000256" key="1">
    <source>
        <dbReference type="SAM" id="Phobius"/>
    </source>
</evidence>
<dbReference type="AlphaFoldDB" id="A0A3B0TV73"/>
<keyword evidence="1" id="KW-1133">Transmembrane helix</keyword>
<evidence type="ECO:0000313" key="2">
    <source>
        <dbReference type="EMBL" id="VAW20630.1"/>
    </source>
</evidence>
<dbReference type="Pfam" id="PF04977">
    <property type="entry name" value="DivIC"/>
    <property type="match status" value="1"/>
</dbReference>
<gene>
    <name evidence="2" type="ORF">MNBD_BACTEROID01-1011</name>
</gene>
<keyword evidence="1" id="KW-0812">Transmembrane</keyword>
<keyword evidence="1" id="KW-0472">Membrane</keyword>
<sequence>MKNDSLFIKVLKNKFFIATFIFALWIIFFDEYSLVAHHKNKNRLKYLLEQQTYYKEKIKSDRRKIEELNAGKAELEKYAREQYKMSKPDEDLFIIIEKKE</sequence>
<dbReference type="InterPro" id="IPR007060">
    <property type="entry name" value="FtsL/DivIC"/>
</dbReference>
<protein>
    <recommendedName>
        <fullName evidence="3">Cell division protein DivIC (FtsB), stabilizes FtsL against RasP cleavage</fullName>
    </recommendedName>
</protein>
<reference evidence="2" key="1">
    <citation type="submission" date="2018-06" db="EMBL/GenBank/DDBJ databases">
        <authorList>
            <person name="Zhirakovskaya E."/>
        </authorList>
    </citation>
    <scope>NUCLEOTIDE SEQUENCE</scope>
</reference>
<feature type="transmembrane region" description="Helical" evidence="1">
    <location>
        <begin position="15"/>
        <end position="35"/>
    </location>
</feature>